<accession>A0A9D4HXP3</accession>
<evidence type="ECO:0000313" key="2">
    <source>
        <dbReference type="EMBL" id="KAH3734786.1"/>
    </source>
</evidence>
<protein>
    <submittedName>
        <fullName evidence="2">Uncharacterized protein</fullName>
    </submittedName>
</protein>
<reference evidence="2" key="1">
    <citation type="journal article" date="2019" name="bioRxiv">
        <title>The Genome of the Zebra Mussel, Dreissena polymorpha: A Resource for Invasive Species Research.</title>
        <authorList>
            <person name="McCartney M.A."/>
            <person name="Auch B."/>
            <person name="Kono T."/>
            <person name="Mallez S."/>
            <person name="Zhang Y."/>
            <person name="Obille A."/>
            <person name="Becker A."/>
            <person name="Abrahante J.E."/>
            <person name="Garbe J."/>
            <person name="Badalamenti J.P."/>
            <person name="Herman A."/>
            <person name="Mangelson H."/>
            <person name="Liachko I."/>
            <person name="Sullivan S."/>
            <person name="Sone E.D."/>
            <person name="Koren S."/>
            <person name="Silverstein K.A.T."/>
            <person name="Beckman K.B."/>
            <person name="Gohl D.M."/>
        </authorList>
    </citation>
    <scope>NUCLEOTIDE SEQUENCE</scope>
    <source>
        <strain evidence="2">Duluth1</strain>
        <tissue evidence="2">Whole animal</tissue>
    </source>
</reference>
<dbReference type="AlphaFoldDB" id="A0A9D4HXP3"/>
<dbReference type="Proteomes" id="UP000828390">
    <property type="component" value="Unassembled WGS sequence"/>
</dbReference>
<comment type="caution">
    <text evidence="2">The sequence shown here is derived from an EMBL/GenBank/DDBJ whole genome shotgun (WGS) entry which is preliminary data.</text>
</comment>
<evidence type="ECO:0000256" key="1">
    <source>
        <dbReference type="SAM" id="MobiDB-lite"/>
    </source>
</evidence>
<sequence length="230" mass="24992">MLVDSSDYKTSVTETFRDDETTHNSQRTNDKETVLTMDGPGPSSAEADPGTTPGSCIEMIPDATAPEVPAINRSLRTFLRRCYDAMVSAKHPHHILRMTEAIKLDLDMCLISLENMYGPRWSYGAAPVVPGAVPVVPGAAPVVAGRCRSFPVTPGSSRRSRITQRRSAGIILEQMKILGSSIFKQAFVAARQRSEGINLGLTDADIMWQGYGGLSLLDVVGKLKTWKKVA</sequence>
<organism evidence="2 3">
    <name type="scientific">Dreissena polymorpha</name>
    <name type="common">Zebra mussel</name>
    <name type="synonym">Mytilus polymorpha</name>
    <dbReference type="NCBI Taxonomy" id="45954"/>
    <lineage>
        <taxon>Eukaryota</taxon>
        <taxon>Metazoa</taxon>
        <taxon>Spiralia</taxon>
        <taxon>Lophotrochozoa</taxon>
        <taxon>Mollusca</taxon>
        <taxon>Bivalvia</taxon>
        <taxon>Autobranchia</taxon>
        <taxon>Heteroconchia</taxon>
        <taxon>Euheterodonta</taxon>
        <taxon>Imparidentia</taxon>
        <taxon>Neoheterodontei</taxon>
        <taxon>Myida</taxon>
        <taxon>Dreissenoidea</taxon>
        <taxon>Dreissenidae</taxon>
        <taxon>Dreissena</taxon>
    </lineage>
</organism>
<dbReference type="EMBL" id="JAIWYP010000011">
    <property type="protein sequence ID" value="KAH3734786.1"/>
    <property type="molecule type" value="Genomic_DNA"/>
</dbReference>
<evidence type="ECO:0000313" key="3">
    <source>
        <dbReference type="Proteomes" id="UP000828390"/>
    </source>
</evidence>
<name>A0A9D4HXP3_DREPO</name>
<gene>
    <name evidence="2" type="ORF">DPMN_041233</name>
</gene>
<reference evidence="2" key="2">
    <citation type="submission" date="2020-11" db="EMBL/GenBank/DDBJ databases">
        <authorList>
            <person name="McCartney M.A."/>
            <person name="Auch B."/>
            <person name="Kono T."/>
            <person name="Mallez S."/>
            <person name="Becker A."/>
            <person name="Gohl D.M."/>
            <person name="Silverstein K.A.T."/>
            <person name="Koren S."/>
            <person name="Bechman K.B."/>
            <person name="Herman A."/>
            <person name="Abrahante J.E."/>
            <person name="Garbe J."/>
        </authorList>
    </citation>
    <scope>NUCLEOTIDE SEQUENCE</scope>
    <source>
        <strain evidence="2">Duluth1</strain>
        <tissue evidence="2">Whole animal</tissue>
    </source>
</reference>
<feature type="region of interest" description="Disordered" evidence="1">
    <location>
        <begin position="1"/>
        <end position="52"/>
    </location>
</feature>
<keyword evidence="3" id="KW-1185">Reference proteome</keyword>
<proteinExistence type="predicted"/>
<feature type="compositionally biased region" description="Basic and acidic residues" evidence="1">
    <location>
        <begin position="15"/>
        <end position="33"/>
    </location>
</feature>